<dbReference type="AlphaFoldDB" id="A0A2T8HK68"/>
<proteinExistence type="predicted"/>
<evidence type="ECO:0000259" key="1">
    <source>
        <dbReference type="Pfam" id="PF13304"/>
    </source>
</evidence>
<dbReference type="OrthoDB" id="9784297at2"/>
<dbReference type="GO" id="GO:0005524">
    <property type="term" value="F:ATP binding"/>
    <property type="evidence" value="ECO:0007669"/>
    <property type="project" value="InterPro"/>
</dbReference>
<name>A0A2T8HK68_9SPHI</name>
<dbReference type="Gene3D" id="3.40.50.300">
    <property type="entry name" value="P-loop containing nucleotide triphosphate hydrolases"/>
    <property type="match status" value="1"/>
</dbReference>
<sequence length="390" mass="44509">MFVALLTQGAQMITSFEVKKLNRKISGVFNFQDDLNIMTGKNGCGKTTIMKALWYMISGNSDKLFEELYLEYALLKMSNGTSFEIIVKGDEKSKGKKIIQYELVLIDTMINDGGVEKIIIEDSLSFENYSDLPTFPISESSLFFPTFRRIEGGFSINTINNRKYRRPSLRDSLEQISETLTNGNNHKFIASISTEDVIYLLNSKYADISEIIRKMEANQSSQILAIVANSQDKEKTALEDIRKLVKKNDKQKEDALMPFTILSDLIRNIFKDTSIEISNNLKLGENLSKTEQSSLDIGNTREAIMSDKLSAGEKQMLGFLCYNFFYDNCVFFIDEPELSLHTDWQRILFPTLLKQKRNNQFIIATHSPFIYTKYTNKEIIIGSDKGDNNG</sequence>
<dbReference type="EMBL" id="QDKG01000002">
    <property type="protein sequence ID" value="PVH25780.1"/>
    <property type="molecule type" value="Genomic_DNA"/>
</dbReference>
<dbReference type="InterPro" id="IPR051396">
    <property type="entry name" value="Bact_Antivir_Def_Nuclease"/>
</dbReference>
<gene>
    <name evidence="2" type="ORF">DC487_07555</name>
</gene>
<comment type="caution">
    <text evidence="2">The sequence shown here is derived from an EMBL/GenBank/DDBJ whole genome shotgun (WGS) entry which is preliminary data.</text>
</comment>
<organism evidence="2 3">
    <name type="scientific">Sphingobacterium corticibacter</name>
    <dbReference type="NCBI Taxonomy" id="2171749"/>
    <lineage>
        <taxon>Bacteria</taxon>
        <taxon>Pseudomonadati</taxon>
        <taxon>Bacteroidota</taxon>
        <taxon>Sphingobacteriia</taxon>
        <taxon>Sphingobacteriales</taxon>
        <taxon>Sphingobacteriaceae</taxon>
        <taxon>Sphingobacterium</taxon>
    </lineage>
</organism>
<reference evidence="2 3" key="1">
    <citation type="submission" date="2018-04" db="EMBL/GenBank/DDBJ databases">
        <title>Sphingobacterium cortibacter sp. nov.</title>
        <authorList>
            <person name="Li Y."/>
        </authorList>
    </citation>
    <scope>NUCLEOTIDE SEQUENCE [LARGE SCALE GENOMIC DNA]</scope>
    <source>
        <strain evidence="2 3">2c-3</strain>
    </source>
</reference>
<dbReference type="PANTHER" id="PTHR43581:SF2">
    <property type="entry name" value="EXCINUCLEASE ATPASE SUBUNIT"/>
    <property type="match status" value="1"/>
</dbReference>
<dbReference type="CDD" id="cd00267">
    <property type="entry name" value="ABC_ATPase"/>
    <property type="match status" value="1"/>
</dbReference>
<evidence type="ECO:0000313" key="2">
    <source>
        <dbReference type="EMBL" id="PVH25780.1"/>
    </source>
</evidence>
<feature type="domain" description="ATPase AAA-type core" evidence="1">
    <location>
        <begin position="35"/>
        <end position="370"/>
    </location>
</feature>
<dbReference type="PANTHER" id="PTHR43581">
    <property type="entry name" value="ATP/GTP PHOSPHATASE"/>
    <property type="match status" value="1"/>
</dbReference>
<dbReference type="GO" id="GO:0016887">
    <property type="term" value="F:ATP hydrolysis activity"/>
    <property type="evidence" value="ECO:0007669"/>
    <property type="project" value="InterPro"/>
</dbReference>
<accession>A0A2T8HK68</accession>
<dbReference type="Proteomes" id="UP000245627">
    <property type="component" value="Unassembled WGS sequence"/>
</dbReference>
<dbReference type="RefSeq" id="WP_116775351.1">
    <property type="nucleotide sequence ID" value="NZ_QDKG01000002.1"/>
</dbReference>
<dbReference type="Pfam" id="PF13304">
    <property type="entry name" value="AAA_21"/>
    <property type="match status" value="1"/>
</dbReference>
<protein>
    <recommendedName>
        <fullName evidence="1">ATPase AAA-type core domain-containing protein</fullName>
    </recommendedName>
</protein>
<dbReference type="InterPro" id="IPR027417">
    <property type="entry name" value="P-loop_NTPase"/>
</dbReference>
<dbReference type="SUPFAM" id="SSF52540">
    <property type="entry name" value="P-loop containing nucleoside triphosphate hydrolases"/>
    <property type="match status" value="1"/>
</dbReference>
<keyword evidence="3" id="KW-1185">Reference proteome</keyword>
<evidence type="ECO:0000313" key="3">
    <source>
        <dbReference type="Proteomes" id="UP000245627"/>
    </source>
</evidence>
<dbReference type="InterPro" id="IPR003959">
    <property type="entry name" value="ATPase_AAA_core"/>
</dbReference>